<protein>
    <submittedName>
        <fullName evidence="1">Uncharacterized protein</fullName>
    </submittedName>
</protein>
<reference evidence="1" key="1">
    <citation type="submission" date="2021-03" db="EMBL/GenBank/DDBJ databases">
        <authorList>
            <person name="Bekaert M."/>
        </authorList>
    </citation>
    <scope>NUCLEOTIDE SEQUENCE</scope>
</reference>
<keyword evidence="2" id="KW-1185">Reference proteome</keyword>
<organism evidence="1 2">
    <name type="scientific">Mytilus edulis</name>
    <name type="common">Blue mussel</name>
    <dbReference type="NCBI Taxonomy" id="6550"/>
    <lineage>
        <taxon>Eukaryota</taxon>
        <taxon>Metazoa</taxon>
        <taxon>Spiralia</taxon>
        <taxon>Lophotrochozoa</taxon>
        <taxon>Mollusca</taxon>
        <taxon>Bivalvia</taxon>
        <taxon>Autobranchia</taxon>
        <taxon>Pteriomorphia</taxon>
        <taxon>Mytilida</taxon>
        <taxon>Mytiloidea</taxon>
        <taxon>Mytilidae</taxon>
        <taxon>Mytilinae</taxon>
        <taxon>Mytilus</taxon>
    </lineage>
</organism>
<dbReference type="Proteomes" id="UP000683360">
    <property type="component" value="Unassembled WGS sequence"/>
</dbReference>
<proteinExistence type="predicted"/>
<gene>
    <name evidence="1" type="ORF">MEDL_63050</name>
</gene>
<dbReference type="EMBL" id="CAJPWZ010003086">
    <property type="protein sequence ID" value="CAG2251381.1"/>
    <property type="molecule type" value="Genomic_DNA"/>
</dbReference>
<comment type="caution">
    <text evidence="1">The sequence shown here is derived from an EMBL/GenBank/DDBJ whole genome shotgun (WGS) entry which is preliminary data.</text>
</comment>
<sequence>MNHSGVDCKFIYNKIQKDTYFKSKKLNPEDMQAIQTLLSDGYTKLDFTLMFKIITHYNIFISPPARGWSSVPNDQETDIGDDAQRLRLERNNLVHMRITKIVKRIDSHIGYFGEASFERRIKKYLSIVIKDEIVENTQKRFLEIEGLEVTGSTPITLLFPNIEDPGKIADLIEPLKEEINRGSVLIKLKGAEMGSLILLLVIDNRTFADKNILTVAISDFLIRLVNTLDIHRCFYKRNDIVLTITEGRECTGNDDRMINKQNEMGSLLLNLEVENAVLMSESNLQDNIEQFLERMVSKINGQKLFNQTELTAIVELNDAVGQFREVSERMKKGK</sequence>
<evidence type="ECO:0000313" key="2">
    <source>
        <dbReference type="Proteomes" id="UP000683360"/>
    </source>
</evidence>
<accession>A0A8S3VCK7</accession>
<evidence type="ECO:0000313" key="1">
    <source>
        <dbReference type="EMBL" id="CAG2251381.1"/>
    </source>
</evidence>
<name>A0A8S3VCK7_MYTED</name>
<dbReference type="AlphaFoldDB" id="A0A8S3VCK7"/>